<feature type="domain" description="SAC" evidence="8">
    <location>
        <begin position="75"/>
        <end position="144"/>
    </location>
</feature>
<dbReference type="AlphaFoldDB" id="A0ABC8M460"/>
<dbReference type="GO" id="GO:0016787">
    <property type="term" value="F:hydrolase activity"/>
    <property type="evidence" value="ECO:0007669"/>
    <property type="project" value="UniProtKB-KW"/>
</dbReference>
<comment type="caution">
    <text evidence="9">The sequence shown here is derived from an EMBL/GenBank/DDBJ whole genome shotgun (WGS) entry which is preliminary data.</text>
</comment>
<dbReference type="InterPro" id="IPR002013">
    <property type="entry name" value="SAC_dom"/>
</dbReference>
<keyword evidence="3" id="KW-0378">Hydrolase</keyword>
<accession>A0ABC8M460</accession>
<evidence type="ECO:0000259" key="8">
    <source>
        <dbReference type="PROSITE" id="PS50275"/>
    </source>
</evidence>
<evidence type="ECO:0000256" key="1">
    <source>
        <dbReference type="ARBA" id="ARBA00004148"/>
    </source>
</evidence>
<keyword evidence="4" id="KW-0472">Membrane</keyword>
<protein>
    <recommendedName>
        <fullName evidence="8">SAC domain-containing protein</fullName>
    </recommendedName>
</protein>
<evidence type="ECO:0000256" key="2">
    <source>
        <dbReference type="ARBA" id="ARBA00022554"/>
    </source>
</evidence>
<comment type="subcellular location">
    <subcellularLocation>
        <location evidence="1">Vacuole membrane</location>
        <topology evidence="1">Peripheral membrane protein</topology>
    </subcellularLocation>
</comment>
<sequence>MNFCSGVDGVFEHLCDYGKRALKLMNLFFGEAPSGIGAESVINDSLFNNAILDQNEEATSSEEEEALKADIYFLQNGVFRSNCIDCLDRTNFSQYAYGLVALDDQLHRMGITGPPIIDMNNPLTKKLMDAYEKMGDAISMQYAGSDAHIKMFSSLRGDWNMIAKQRDKMIAFRRHVCNTFKDSEKQNAIDVFLGEFRPELGKPPLWKLCSDQRHTRNSSNLNYSKTMWPKLSRSYSDNLLLEGFHQRELLLENPQPSRKGLNSDWETNSEVGFDEGEPSSSRAAEDHFRGTGLRQMFLEVGSTSYSSATDDLAGFSHSYDATFIAAEEMFERCSSTASDNMFGGESFTSATWAEEFAKDQNPPEGFSREFAEWVQHGRTLM</sequence>
<dbReference type="GO" id="GO:0005774">
    <property type="term" value="C:vacuolar membrane"/>
    <property type="evidence" value="ECO:0007669"/>
    <property type="project" value="UniProtKB-SubCell"/>
</dbReference>
<comment type="subunit">
    <text evidence="6">Component of the PI(3,5)P2 regulatory complex at least composed of ATG18, SAC/FIG4, FAB1 and VAC14.</text>
</comment>
<evidence type="ECO:0000256" key="3">
    <source>
        <dbReference type="ARBA" id="ARBA00022801"/>
    </source>
</evidence>
<comment type="catalytic activity">
    <reaction evidence="5">
        <text>a 1,2-diacyl-sn-glycero-3-phospho-(1D-myo-inositol-3,5-bisphosphate) + H2O = a 1,2-diacyl-sn-glycero-3-phospho-(1D-myo-inositol-3-phosphate) + phosphate</text>
        <dbReference type="Rhea" id="RHEA:32955"/>
        <dbReference type="ChEBI" id="CHEBI:15377"/>
        <dbReference type="ChEBI" id="CHEBI:43474"/>
        <dbReference type="ChEBI" id="CHEBI:57923"/>
        <dbReference type="ChEBI" id="CHEBI:58088"/>
    </reaction>
</comment>
<evidence type="ECO:0000256" key="4">
    <source>
        <dbReference type="ARBA" id="ARBA00023136"/>
    </source>
</evidence>
<evidence type="ECO:0000256" key="6">
    <source>
        <dbReference type="ARBA" id="ARBA00023464"/>
    </source>
</evidence>
<gene>
    <name evidence="9" type="ORF">ERUC_LOCUS43504</name>
</gene>
<evidence type="ECO:0000313" key="10">
    <source>
        <dbReference type="Proteomes" id="UP001642260"/>
    </source>
</evidence>
<organism evidence="9 10">
    <name type="scientific">Eruca vesicaria subsp. sativa</name>
    <name type="common">Garden rocket</name>
    <name type="synonym">Eruca sativa</name>
    <dbReference type="NCBI Taxonomy" id="29727"/>
    <lineage>
        <taxon>Eukaryota</taxon>
        <taxon>Viridiplantae</taxon>
        <taxon>Streptophyta</taxon>
        <taxon>Embryophyta</taxon>
        <taxon>Tracheophyta</taxon>
        <taxon>Spermatophyta</taxon>
        <taxon>Magnoliopsida</taxon>
        <taxon>eudicotyledons</taxon>
        <taxon>Gunneridae</taxon>
        <taxon>Pentapetalae</taxon>
        <taxon>rosids</taxon>
        <taxon>malvids</taxon>
        <taxon>Brassicales</taxon>
        <taxon>Brassicaceae</taxon>
        <taxon>Brassiceae</taxon>
        <taxon>Eruca</taxon>
    </lineage>
</organism>
<dbReference type="EMBL" id="CAKOAT010930708">
    <property type="protein sequence ID" value="CAH8391021.1"/>
    <property type="molecule type" value="Genomic_DNA"/>
</dbReference>
<dbReference type="Proteomes" id="UP001642260">
    <property type="component" value="Unassembled WGS sequence"/>
</dbReference>
<feature type="region of interest" description="Disordered" evidence="7">
    <location>
        <begin position="255"/>
        <end position="286"/>
    </location>
</feature>
<evidence type="ECO:0000256" key="7">
    <source>
        <dbReference type="SAM" id="MobiDB-lite"/>
    </source>
</evidence>
<name>A0ABC8M460_ERUVS</name>
<evidence type="ECO:0000313" key="9">
    <source>
        <dbReference type="EMBL" id="CAH8391021.1"/>
    </source>
</evidence>
<keyword evidence="10" id="KW-1185">Reference proteome</keyword>
<dbReference type="PANTHER" id="PTHR45738">
    <property type="entry name" value="POLYPHOSPHOINOSITIDE PHOSPHATASE"/>
    <property type="match status" value="1"/>
</dbReference>
<dbReference type="InterPro" id="IPR043573">
    <property type="entry name" value="Fig4-like"/>
</dbReference>
<keyword evidence="2" id="KW-0926">Vacuole</keyword>
<evidence type="ECO:0000256" key="5">
    <source>
        <dbReference type="ARBA" id="ARBA00023337"/>
    </source>
</evidence>
<proteinExistence type="predicted"/>
<dbReference type="PANTHER" id="PTHR45738:SF6">
    <property type="entry name" value="PHOSPHOINOSITIDE PHOSPHATASE SAC5"/>
    <property type="match status" value="1"/>
</dbReference>
<dbReference type="PROSITE" id="PS50275">
    <property type="entry name" value="SAC"/>
    <property type="match status" value="1"/>
</dbReference>
<reference evidence="9 10" key="1">
    <citation type="submission" date="2022-03" db="EMBL/GenBank/DDBJ databases">
        <authorList>
            <person name="Macdonald S."/>
            <person name="Ahmed S."/>
            <person name="Newling K."/>
        </authorList>
    </citation>
    <scope>NUCLEOTIDE SEQUENCE [LARGE SCALE GENOMIC DNA]</scope>
</reference>